<sequence length="106" mass="11937">MSYDTMSNLSAASSGVNHMQNAQNQYYKNEIQQGSQNSIKYNIQQSKTEDQVMEQYRQERNLRLGIDDTTVITRENNSTMLIDSASAAGLGECIAHIICCFAQCFQ</sequence>
<gene>
    <name evidence="1" type="ORF">HINF_LOCUS36965</name>
</gene>
<proteinExistence type="predicted"/>
<accession>A0ABP1JGN9</accession>
<evidence type="ECO:0000313" key="1">
    <source>
        <dbReference type="EMBL" id="CAL6037598.1"/>
    </source>
</evidence>
<organism evidence="1 2">
    <name type="scientific">Hexamita inflata</name>
    <dbReference type="NCBI Taxonomy" id="28002"/>
    <lineage>
        <taxon>Eukaryota</taxon>
        <taxon>Metamonada</taxon>
        <taxon>Diplomonadida</taxon>
        <taxon>Hexamitidae</taxon>
        <taxon>Hexamitinae</taxon>
        <taxon>Hexamita</taxon>
    </lineage>
</organism>
<protein>
    <submittedName>
        <fullName evidence="1">Hypothetical_protein</fullName>
    </submittedName>
</protein>
<reference evidence="1 2" key="1">
    <citation type="submission" date="2024-07" db="EMBL/GenBank/DDBJ databases">
        <authorList>
            <person name="Akdeniz Z."/>
        </authorList>
    </citation>
    <scope>NUCLEOTIDE SEQUENCE [LARGE SCALE GENOMIC DNA]</scope>
</reference>
<dbReference type="EMBL" id="CAXDID020000137">
    <property type="protein sequence ID" value="CAL6037598.1"/>
    <property type="molecule type" value="Genomic_DNA"/>
</dbReference>
<dbReference type="Proteomes" id="UP001642409">
    <property type="component" value="Unassembled WGS sequence"/>
</dbReference>
<name>A0ABP1JGN9_9EUKA</name>
<comment type="caution">
    <text evidence="1">The sequence shown here is derived from an EMBL/GenBank/DDBJ whole genome shotgun (WGS) entry which is preliminary data.</text>
</comment>
<keyword evidence="2" id="KW-1185">Reference proteome</keyword>
<evidence type="ECO:0000313" key="2">
    <source>
        <dbReference type="Proteomes" id="UP001642409"/>
    </source>
</evidence>